<feature type="non-terminal residue" evidence="1">
    <location>
        <position position="94"/>
    </location>
</feature>
<dbReference type="Gramene" id="ESR55867">
    <property type="protein sequence ID" value="ESR55867"/>
    <property type="gene ID" value="CICLE_v10023842mg"/>
</dbReference>
<sequence length="94" mass="10977">MGKLTTCKFDGTRTMHQHMIEMIGTATKLRSIRMEVSEIFLMQFIINSLPPEYSLFQINYNTIKDKWSTNELQTMLIQKVARLKKQGTHSINLI</sequence>
<evidence type="ECO:0000313" key="1">
    <source>
        <dbReference type="EMBL" id="ESR55867.1"/>
    </source>
</evidence>
<organism evidence="1 2">
    <name type="scientific">Citrus clementina</name>
    <name type="common">Clementine</name>
    <name type="synonym">Citrus deliciosa x Citrus sinensis</name>
    <dbReference type="NCBI Taxonomy" id="85681"/>
    <lineage>
        <taxon>Eukaryota</taxon>
        <taxon>Viridiplantae</taxon>
        <taxon>Streptophyta</taxon>
        <taxon>Embryophyta</taxon>
        <taxon>Tracheophyta</taxon>
        <taxon>Spermatophyta</taxon>
        <taxon>Magnoliopsida</taxon>
        <taxon>eudicotyledons</taxon>
        <taxon>Gunneridae</taxon>
        <taxon>Pentapetalae</taxon>
        <taxon>rosids</taxon>
        <taxon>malvids</taxon>
        <taxon>Sapindales</taxon>
        <taxon>Rutaceae</taxon>
        <taxon>Aurantioideae</taxon>
        <taxon>Citrus</taxon>
    </lineage>
</organism>
<accession>V4TR03</accession>
<evidence type="ECO:0000313" key="2">
    <source>
        <dbReference type="Proteomes" id="UP000030687"/>
    </source>
</evidence>
<dbReference type="EMBL" id="KI536661">
    <property type="protein sequence ID" value="ESR55867.1"/>
    <property type="molecule type" value="Genomic_DNA"/>
</dbReference>
<dbReference type="eggNOG" id="ENOG502RYQ7">
    <property type="taxonomic scope" value="Eukaryota"/>
</dbReference>
<dbReference type="AlphaFoldDB" id="V4TR03"/>
<dbReference type="KEGG" id="cic:CICLE_v10023842mg"/>
<name>V4TR03_CITCL</name>
<proteinExistence type="predicted"/>
<protein>
    <submittedName>
        <fullName evidence="1">Uncharacterized protein</fullName>
    </submittedName>
</protein>
<gene>
    <name evidence="1" type="ORF">CICLE_v10023842mg</name>
</gene>
<dbReference type="OMA" id="RTIIKYD"/>
<dbReference type="InParanoid" id="V4TR03"/>
<reference evidence="1 2" key="1">
    <citation type="submission" date="2013-10" db="EMBL/GenBank/DDBJ databases">
        <authorList>
            <consortium name="International Citrus Genome Consortium"/>
            <person name="Jenkins J."/>
            <person name="Schmutz J."/>
            <person name="Prochnik S."/>
            <person name="Rokhsar D."/>
            <person name="Gmitter F."/>
            <person name="Ollitrault P."/>
            <person name="Machado M."/>
            <person name="Talon M."/>
            <person name="Wincker P."/>
            <person name="Jaillon O."/>
            <person name="Morgante M."/>
        </authorList>
    </citation>
    <scope>NUCLEOTIDE SEQUENCE</scope>
    <source>
        <strain evidence="2">cv. Clemenules</strain>
    </source>
</reference>
<keyword evidence="2" id="KW-1185">Reference proteome</keyword>
<dbReference type="Proteomes" id="UP000030687">
    <property type="component" value="Unassembled WGS sequence"/>
</dbReference>
<dbReference type="Pfam" id="PF14223">
    <property type="entry name" value="Retrotran_gag_2"/>
    <property type="match status" value="1"/>
</dbReference>